<reference evidence="3 4" key="1">
    <citation type="submission" date="2020-08" db="EMBL/GenBank/DDBJ databases">
        <title>Genomic Encyclopedia of Type Strains, Phase IV (KMG-IV): sequencing the most valuable type-strain genomes for metagenomic binning, comparative biology and taxonomic classification.</title>
        <authorList>
            <person name="Goeker M."/>
        </authorList>
    </citation>
    <scope>NUCLEOTIDE SEQUENCE [LARGE SCALE GENOMIC DNA]</scope>
    <source>
        <strain evidence="3 4">DSM 12252</strain>
    </source>
</reference>
<name>A0A7W7YDK8_9BACT</name>
<evidence type="ECO:0000256" key="1">
    <source>
        <dbReference type="SAM" id="Coils"/>
    </source>
</evidence>
<keyword evidence="2" id="KW-0732">Signal</keyword>
<proteinExistence type="predicted"/>
<evidence type="ECO:0000256" key="2">
    <source>
        <dbReference type="SAM" id="SignalP"/>
    </source>
</evidence>
<feature type="signal peptide" evidence="2">
    <location>
        <begin position="1"/>
        <end position="19"/>
    </location>
</feature>
<dbReference type="EMBL" id="JACHIG010000008">
    <property type="protein sequence ID" value="MBB5034210.1"/>
    <property type="molecule type" value="Genomic_DNA"/>
</dbReference>
<organism evidence="3 4">
    <name type="scientific">Prosthecobacter vanneervenii</name>
    <dbReference type="NCBI Taxonomy" id="48466"/>
    <lineage>
        <taxon>Bacteria</taxon>
        <taxon>Pseudomonadati</taxon>
        <taxon>Verrucomicrobiota</taxon>
        <taxon>Verrucomicrobiia</taxon>
        <taxon>Verrucomicrobiales</taxon>
        <taxon>Verrucomicrobiaceae</taxon>
        <taxon>Prosthecobacter</taxon>
    </lineage>
</organism>
<gene>
    <name evidence="3" type="ORF">HNQ65_003801</name>
</gene>
<dbReference type="Proteomes" id="UP000590740">
    <property type="component" value="Unassembled WGS sequence"/>
</dbReference>
<keyword evidence="1" id="KW-0175">Coiled coil</keyword>
<protein>
    <submittedName>
        <fullName evidence="3">Uncharacterized protein</fullName>
    </submittedName>
</protein>
<evidence type="ECO:0000313" key="4">
    <source>
        <dbReference type="Proteomes" id="UP000590740"/>
    </source>
</evidence>
<feature type="chain" id="PRO_5031556869" evidence="2">
    <location>
        <begin position="20"/>
        <end position="785"/>
    </location>
</feature>
<comment type="caution">
    <text evidence="3">The sequence shown here is derived from an EMBL/GenBank/DDBJ whole genome shotgun (WGS) entry which is preliminary data.</text>
</comment>
<evidence type="ECO:0000313" key="3">
    <source>
        <dbReference type="EMBL" id="MBB5034210.1"/>
    </source>
</evidence>
<dbReference type="AlphaFoldDB" id="A0A7W7YDK8"/>
<feature type="coiled-coil region" evidence="1">
    <location>
        <begin position="191"/>
        <end position="225"/>
    </location>
</feature>
<sequence length="785" mass="89431">MIRPILLMAVLATATVVHSASSPLAERKQPLSEAVEKVLSEFVQSCLPEKHKQLTAHMVDVIKTIGSTVTLTPEETRTLEQAAKLAVEETVKTWRPKAQEAMRTYLSRTSDSAAIRHIGMWQPEKAGPNEPVEGWTPPEEDATWLSTLKATLGTDRFGVWHAADLKARQQAETALSAPLESWLREARAPLNENLRNKIEFMQKKLELSESQIAALNKAAESLLDQLCTSEKKRATSMLLTLTPAARDYILDRSSFYISFDRPSSEAWNQSWIKSASSVLPADLVATWQKIDKEERAKDENEYVIMIKPSEQQAEQRMQMEMESEIDGIVQTLNLPKERTAALKQLSKQAVQESLQQARKGWLQQAKSYSPEDRKRLRGRIFFGINDDNQALKLKTWTEGLKKLLSDAEFKLMSVENTQRDHRTFLALARACLTEMDQTLMLTQEQRHKLEPLVMESMKPLMEQRRQQYWNYNSYQLFQTAAKVSTEDLRSILDEVQRGRWKEMAEQGRNSARSSVPDMSASFAEVQDMEAATSRHLYKMFIAERTRTLEVMMPQVEEAARLLSLPDTVVSKLTTVAKGAVESSLGYWRQTTESYVWQAVQNATPKTILQILAGTESSNSGGRTETRPQNTVLWKSFLHSALSEAQLKKLQQSADERQNYRLQAMAAMSTSEIDRRRRLTADQSAKVQTAVQKVLAEYLPDMERYMTNQWFLQYYHALVPVAGVPEKELQAILTPEQWKLCKDRDLPDALQYWEGIKSNHEQRMKRGGQAGGNVRVINDAIIFNND</sequence>
<accession>A0A7W7YDK8</accession>
<keyword evidence="4" id="KW-1185">Reference proteome</keyword>